<comment type="caution">
    <text evidence="2">The sequence shown here is derived from an EMBL/GenBank/DDBJ whole genome shotgun (WGS) entry which is preliminary data.</text>
</comment>
<dbReference type="InterPro" id="IPR003615">
    <property type="entry name" value="HNH_nuc"/>
</dbReference>
<evidence type="ECO:0000313" key="3">
    <source>
        <dbReference type="Proteomes" id="UP001149165"/>
    </source>
</evidence>
<dbReference type="AlphaFoldDB" id="A0A9W9G6Y3"/>
<gene>
    <name evidence="2" type="ORF">N7456_001732</name>
</gene>
<dbReference type="Proteomes" id="UP001149165">
    <property type="component" value="Unassembled WGS sequence"/>
</dbReference>
<organism evidence="2 3">
    <name type="scientific">Penicillium angulare</name>
    <dbReference type="NCBI Taxonomy" id="116970"/>
    <lineage>
        <taxon>Eukaryota</taxon>
        <taxon>Fungi</taxon>
        <taxon>Dikarya</taxon>
        <taxon>Ascomycota</taxon>
        <taxon>Pezizomycotina</taxon>
        <taxon>Eurotiomycetes</taxon>
        <taxon>Eurotiomycetidae</taxon>
        <taxon>Eurotiales</taxon>
        <taxon>Aspergillaceae</taxon>
        <taxon>Penicillium</taxon>
    </lineage>
</organism>
<dbReference type="Pfam" id="PF13391">
    <property type="entry name" value="HNH_2"/>
    <property type="match status" value="1"/>
</dbReference>
<dbReference type="OrthoDB" id="5416097at2759"/>
<protein>
    <recommendedName>
        <fullName evidence="1">HNH nuclease domain-containing protein</fullName>
    </recommendedName>
</protein>
<dbReference type="EMBL" id="JAPQKH010000002">
    <property type="protein sequence ID" value="KAJ5113198.1"/>
    <property type="molecule type" value="Genomic_DNA"/>
</dbReference>
<proteinExistence type="predicted"/>
<reference evidence="2" key="1">
    <citation type="submission" date="2022-11" db="EMBL/GenBank/DDBJ databases">
        <authorList>
            <person name="Petersen C."/>
        </authorList>
    </citation>
    <scope>NUCLEOTIDE SEQUENCE</scope>
    <source>
        <strain evidence="2">IBT 30069</strain>
    </source>
</reference>
<keyword evidence="3" id="KW-1185">Reference proteome</keyword>
<feature type="domain" description="HNH nuclease" evidence="1">
    <location>
        <begin position="129"/>
        <end position="218"/>
    </location>
</feature>
<reference evidence="2" key="2">
    <citation type="journal article" date="2023" name="IMA Fungus">
        <title>Comparative genomic study of the Penicillium genus elucidates a diverse pangenome and 15 lateral gene transfer events.</title>
        <authorList>
            <person name="Petersen C."/>
            <person name="Sorensen T."/>
            <person name="Nielsen M.R."/>
            <person name="Sondergaard T.E."/>
            <person name="Sorensen J.L."/>
            <person name="Fitzpatrick D.A."/>
            <person name="Frisvad J.C."/>
            <person name="Nielsen K.L."/>
        </authorList>
    </citation>
    <scope>NUCLEOTIDE SEQUENCE</scope>
    <source>
        <strain evidence="2">IBT 30069</strain>
    </source>
</reference>
<name>A0A9W9G6Y3_9EURO</name>
<sequence>MHPDIAEVYEYLPTGYDNKHIHSELEDPERTDLVERFQKLGDYRAYDSRFAFWTIWLSDLGDLRQRVEEYEDMAAKGLETPDTLDFIGRPCGDILGLLMPVQLQCPESPVKSLTYWEQGTLEIRDNCQCPLTGLSKSAVKVAHIMPSHLHHTTESLSNPDWKLLRGWMGPHRLDLLRAKILVKEDWDPEPIFDTDRPMNMITLASEVLHHWNNDLCAFRPVSVKSDGTSMDIAFHWLPLPERGTVHYSDDSLHILKHPNSYEPWGCDCTPGAGMFLYDAKGRMRIRSGTIFTMTTADPVRFPLPSMTLLEIQWYVKRLARFKGNLKIWEDKFDKVKENPEDSVDGVYWRYRDRIWDDHYRGNIYNTTEASYGDTHDSQRWCEFNAREKKNGTTVRGFGVNLNAVKLCRCRSQARKQGTGIRRKTRDVRAQLYAVYQTFRSLLLFDYLDQYHCK</sequence>
<evidence type="ECO:0000313" key="2">
    <source>
        <dbReference type="EMBL" id="KAJ5113198.1"/>
    </source>
</evidence>
<evidence type="ECO:0000259" key="1">
    <source>
        <dbReference type="Pfam" id="PF13391"/>
    </source>
</evidence>
<accession>A0A9W9G6Y3</accession>